<accession>A0A1Y2GC77</accession>
<dbReference type="Proteomes" id="UP000193648">
    <property type="component" value="Unassembled WGS sequence"/>
</dbReference>
<evidence type="ECO:0000256" key="1">
    <source>
        <dbReference type="SAM" id="Phobius"/>
    </source>
</evidence>
<evidence type="ECO:0000313" key="2">
    <source>
        <dbReference type="EMBL" id="ORZ06798.1"/>
    </source>
</evidence>
<reference evidence="2 3" key="1">
    <citation type="submission" date="2016-07" db="EMBL/GenBank/DDBJ databases">
        <title>Pervasive Adenine N6-methylation of Active Genes in Fungi.</title>
        <authorList>
            <consortium name="DOE Joint Genome Institute"/>
            <person name="Mondo S.J."/>
            <person name="Dannebaum R.O."/>
            <person name="Kuo R.C."/>
            <person name="Labutti K."/>
            <person name="Haridas S."/>
            <person name="Kuo A."/>
            <person name="Salamov A."/>
            <person name="Ahrendt S.R."/>
            <person name="Lipzen A."/>
            <person name="Sullivan W."/>
            <person name="Andreopoulos W.B."/>
            <person name="Clum A."/>
            <person name="Lindquist E."/>
            <person name="Daum C."/>
            <person name="Ramamoorthy G.K."/>
            <person name="Gryganskyi A."/>
            <person name="Culley D."/>
            <person name="Magnuson J.K."/>
            <person name="James T.Y."/>
            <person name="O'Malley M.A."/>
            <person name="Stajich J.E."/>
            <person name="Spatafora J.W."/>
            <person name="Visel A."/>
            <person name="Grigoriev I.V."/>
        </authorList>
    </citation>
    <scope>NUCLEOTIDE SEQUENCE [LARGE SCALE GENOMIC DNA]</scope>
    <source>
        <strain evidence="2 3">NRRL 3116</strain>
    </source>
</reference>
<dbReference type="GeneID" id="33570953"/>
<gene>
    <name evidence="2" type="ORF">BCR41DRAFT_399997</name>
</gene>
<dbReference type="OrthoDB" id="2485762at2759"/>
<evidence type="ECO:0000313" key="3">
    <source>
        <dbReference type="Proteomes" id="UP000193648"/>
    </source>
</evidence>
<protein>
    <submittedName>
        <fullName evidence="2">Uncharacterized protein</fullName>
    </submittedName>
</protein>
<keyword evidence="1" id="KW-1133">Transmembrane helix</keyword>
<comment type="caution">
    <text evidence="2">The sequence shown here is derived from an EMBL/GenBank/DDBJ whole genome shotgun (WGS) entry which is preliminary data.</text>
</comment>
<feature type="transmembrane region" description="Helical" evidence="1">
    <location>
        <begin position="47"/>
        <end position="70"/>
    </location>
</feature>
<dbReference type="EMBL" id="MCFF01000044">
    <property type="protein sequence ID" value="ORZ06798.1"/>
    <property type="molecule type" value="Genomic_DNA"/>
</dbReference>
<organism evidence="2 3">
    <name type="scientific">Lobosporangium transversale</name>
    <dbReference type="NCBI Taxonomy" id="64571"/>
    <lineage>
        <taxon>Eukaryota</taxon>
        <taxon>Fungi</taxon>
        <taxon>Fungi incertae sedis</taxon>
        <taxon>Mucoromycota</taxon>
        <taxon>Mortierellomycotina</taxon>
        <taxon>Mortierellomycetes</taxon>
        <taxon>Mortierellales</taxon>
        <taxon>Mortierellaceae</taxon>
        <taxon>Lobosporangium</taxon>
    </lineage>
</organism>
<keyword evidence="1" id="KW-0812">Transmembrane</keyword>
<dbReference type="InParanoid" id="A0A1Y2GC77"/>
<dbReference type="RefSeq" id="XP_021877719.1">
    <property type="nucleotide sequence ID" value="XM_022029110.1"/>
</dbReference>
<dbReference type="AlphaFoldDB" id="A0A1Y2GC77"/>
<proteinExistence type="predicted"/>
<keyword evidence="3" id="KW-1185">Reference proteome</keyword>
<name>A0A1Y2GC77_9FUNG</name>
<keyword evidence="1" id="KW-0472">Membrane</keyword>
<sequence>MRHSFECDGVKYLITLAVSLNETGHTSEPEFEVLCDEGITAGAVINWIIFTISWVPLALYFLLFILSGLYSMGKWLLLRIEDRYYESVEPWLQRRREAAKMKKKKKDDNNNRVAVGSYNLSLSIPMSLDDSASINSGTTVNEDIVLDMSHGNQHHSGAQTAAIPAITTIIINTAATATATATSTTAMRNLTFFGRFAQFFGRRHRRTSDPCASEGLQAVPEMRDIDSSAAYIDTPVTEGMKEGTATYLDIKS</sequence>